<evidence type="ECO:0000256" key="2">
    <source>
        <dbReference type="ARBA" id="ARBA00023015"/>
    </source>
</evidence>
<dbReference type="Pfam" id="PF03466">
    <property type="entry name" value="LysR_substrate"/>
    <property type="match status" value="1"/>
</dbReference>
<protein>
    <submittedName>
        <fullName evidence="6">LysR family transcriptional regulator</fullName>
    </submittedName>
</protein>
<dbReference type="Proteomes" id="UP001595681">
    <property type="component" value="Unassembled WGS sequence"/>
</dbReference>
<dbReference type="EMBL" id="JBHRVU010000004">
    <property type="protein sequence ID" value="MFC3441497.1"/>
    <property type="molecule type" value="Genomic_DNA"/>
</dbReference>
<keyword evidence="7" id="KW-1185">Reference proteome</keyword>
<dbReference type="RefSeq" id="WP_380795416.1">
    <property type="nucleotide sequence ID" value="NZ_JBHRVU010000004.1"/>
</dbReference>
<evidence type="ECO:0000313" key="6">
    <source>
        <dbReference type="EMBL" id="MFC3441497.1"/>
    </source>
</evidence>
<name>A0ABV7NGM0_9SPHN</name>
<dbReference type="PROSITE" id="PS50931">
    <property type="entry name" value="HTH_LYSR"/>
    <property type="match status" value="1"/>
</dbReference>
<reference evidence="7" key="1">
    <citation type="journal article" date="2019" name="Int. J. Syst. Evol. Microbiol.">
        <title>The Global Catalogue of Microorganisms (GCM) 10K type strain sequencing project: providing services to taxonomists for standard genome sequencing and annotation.</title>
        <authorList>
            <consortium name="The Broad Institute Genomics Platform"/>
            <consortium name="The Broad Institute Genome Sequencing Center for Infectious Disease"/>
            <person name="Wu L."/>
            <person name="Ma J."/>
        </authorList>
    </citation>
    <scope>NUCLEOTIDE SEQUENCE [LARGE SCALE GENOMIC DNA]</scope>
    <source>
        <strain evidence="7">CCM 7491</strain>
    </source>
</reference>
<keyword evidence="2" id="KW-0805">Transcription regulation</keyword>
<evidence type="ECO:0000259" key="5">
    <source>
        <dbReference type="PROSITE" id="PS50931"/>
    </source>
</evidence>
<dbReference type="PANTHER" id="PTHR30346">
    <property type="entry name" value="TRANSCRIPTIONAL DUAL REGULATOR HCAR-RELATED"/>
    <property type="match status" value="1"/>
</dbReference>
<evidence type="ECO:0000256" key="1">
    <source>
        <dbReference type="ARBA" id="ARBA00009437"/>
    </source>
</evidence>
<dbReference type="InterPro" id="IPR036388">
    <property type="entry name" value="WH-like_DNA-bd_sf"/>
</dbReference>
<dbReference type="Gene3D" id="1.10.10.10">
    <property type="entry name" value="Winged helix-like DNA-binding domain superfamily/Winged helix DNA-binding domain"/>
    <property type="match status" value="1"/>
</dbReference>
<comment type="caution">
    <text evidence="6">The sequence shown here is derived from an EMBL/GenBank/DDBJ whole genome shotgun (WGS) entry which is preliminary data.</text>
</comment>
<proteinExistence type="inferred from homology"/>
<evidence type="ECO:0000256" key="3">
    <source>
        <dbReference type="ARBA" id="ARBA00023125"/>
    </source>
</evidence>
<sequence length="311" mass="34137">MLKIEQLRCFATAADKGSLVEAARMLNMSSSAVAYNIEALEKLLDTRLLIRRASSGVSVTLDGARLLERARSFVQEAIEIEQLFPGRGRSIHGDLVVGCQEGLSWSLVPLAIDRLRKQYPDLIISQKTVFMEDGVNPILSASVDLLVTFVLCVSTNSDIETEILCEPKPYALMRANHPLVHLGRAISIAELAKYQQLFIQDGPALELFKAMFQDKGLSPAYNVGSNTSACAQAVVGRCDSVYLRYVRSAQNVSPLGDPLACVPVSDIERGPLLVISSVKRKYARRQAKVEAFISACRGLFDDGTMLDHLTY</sequence>
<dbReference type="InterPro" id="IPR005119">
    <property type="entry name" value="LysR_subst-bd"/>
</dbReference>
<dbReference type="Gene3D" id="3.40.190.10">
    <property type="entry name" value="Periplasmic binding protein-like II"/>
    <property type="match status" value="2"/>
</dbReference>
<organism evidence="6 7">
    <name type="scientific">Sphingobium rhizovicinum</name>
    <dbReference type="NCBI Taxonomy" id="432308"/>
    <lineage>
        <taxon>Bacteria</taxon>
        <taxon>Pseudomonadati</taxon>
        <taxon>Pseudomonadota</taxon>
        <taxon>Alphaproteobacteria</taxon>
        <taxon>Sphingomonadales</taxon>
        <taxon>Sphingomonadaceae</taxon>
        <taxon>Sphingobium</taxon>
    </lineage>
</organism>
<feature type="domain" description="HTH lysR-type" evidence="5">
    <location>
        <begin position="2"/>
        <end position="60"/>
    </location>
</feature>
<dbReference type="InterPro" id="IPR000847">
    <property type="entry name" value="LysR_HTH_N"/>
</dbReference>
<dbReference type="SUPFAM" id="SSF53850">
    <property type="entry name" value="Periplasmic binding protein-like II"/>
    <property type="match status" value="1"/>
</dbReference>
<gene>
    <name evidence="6" type="ORF">ACFOKF_09905</name>
</gene>
<dbReference type="SUPFAM" id="SSF46785">
    <property type="entry name" value="Winged helix' DNA-binding domain"/>
    <property type="match status" value="1"/>
</dbReference>
<accession>A0ABV7NGM0</accession>
<dbReference type="PANTHER" id="PTHR30346:SF0">
    <property type="entry name" value="HCA OPERON TRANSCRIPTIONAL ACTIVATOR HCAR"/>
    <property type="match status" value="1"/>
</dbReference>
<evidence type="ECO:0000313" key="7">
    <source>
        <dbReference type="Proteomes" id="UP001595681"/>
    </source>
</evidence>
<comment type="similarity">
    <text evidence="1">Belongs to the LysR transcriptional regulatory family.</text>
</comment>
<keyword evidence="4" id="KW-0804">Transcription</keyword>
<evidence type="ECO:0000256" key="4">
    <source>
        <dbReference type="ARBA" id="ARBA00023163"/>
    </source>
</evidence>
<keyword evidence="3" id="KW-0238">DNA-binding</keyword>
<dbReference type="InterPro" id="IPR036390">
    <property type="entry name" value="WH_DNA-bd_sf"/>
</dbReference>
<dbReference type="Pfam" id="PF00126">
    <property type="entry name" value="HTH_1"/>
    <property type="match status" value="1"/>
</dbReference>